<dbReference type="KEGG" id="nli:G3M70_09855"/>
<reference evidence="2 3" key="1">
    <citation type="submission" date="2020-02" db="EMBL/GenBank/DDBJ databases">
        <title>Genomic and physiological characterization of two novel Nitrospinaceae genera.</title>
        <authorList>
            <person name="Mueller A.J."/>
            <person name="Jung M.-Y."/>
            <person name="Strachan C.R."/>
            <person name="Herbold C.W."/>
            <person name="Kirkegaard R.H."/>
            <person name="Daims H."/>
        </authorList>
    </citation>
    <scope>NUCLEOTIDE SEQUENCE [LARGE SCALE GENOMIC DNA]</scope>
    <source>
        <strain evidence="2">EB</strain>
    </source>
</reference>
<dbReference type="PANTHER" id="PTHR42966:SF2">
    <property type="entry name" value="PSEUDAMINIC ACID SYNTHASE"/>
    <property type="match status" value="1"/>
</dbReference>
<keyword evidence="2" id="KW-0808">Transferase</keyword>
<dbReference type="EMBL" id="CP048685">
    <property type="protein sequence ID" value="QPJ62157.1"/>
    <property type="molecule type" value="Genomic_DNA"/>
</dbReference>
<dbReference type="Gene3D" id="3.90.1210.10">
    <property type="entry name" value="Antifreeze-like/N-acetylneuraminic acid synthase C-terminal domain"/>
    <property type="match status" value="1"/>
</dbReference>
<dbReference type="InterPro" id="IPR013974">
    <property type="entry name" value="SAF"/>
</dbReference>
<dbReference type="PANTHER" id="PTHR42966">
    <property type="entry name" value="N-ACETYLNEURAMINATE SYNTHASE"/>
    <property type="match status" value="1"/>
</dbReference>
<dbReference type="InterPro" id="IPR051690">
    <property type="entry name" value="PseI-like"/>
</dbReference>
<dbReference type="NCBIfam" id="TIGR03586">
    <property type="entry name" value="PseI"/>
    <property type="match status" value="1"/>
</dbReference>
<sequence length="353" mass="39029">MPPEPFKLGARTVGEGQPPLIVAEMSGNHNQSLDRALELVDAAADSGADAVKLQTYTADTMTLDIDKADFYIDDPGSLWKGKTLYQLYEEAHTLWDWHEPIIERCRKRDIEWFSTPFDDTAVEFLEQFDPPAYKIASFENIDLPLIRKVASTGKPVIISTGMASLEEIGEAVQTARDSGCRDLVLLHCVSSYPAPANEYHLKTIADLAERFAVHAGLSDHTLGTAVALAATSLGACVIEKHFTLKRSDGGPDAAFSLEPGELKQLCEGCHTAWQALGRVNYDRAPCEERNVKFRRSIYVVRDINPGEAITADNIKTIRPGYGLPPKHWDSVLGKKAREKIDRGTPLQWSLLEP</sequence>
<protein>
    <submittedName>
        <fullName evidence="2">Pseudaminic acid synthase</fullName>
        <ecNumber evidence="2">2.5.1.97</ecNumber>
    </submittedName>
</protein>
<dbReference type="InterPro" id="IPR013785">
    <property type="entry name" value="Aldolase_TIM"/>
</dbReference>
<dbReference type="InterPro" id="IPR020030">
    <property type="entry name" value="Pseudaminic_synth_PseI"/>
</dbReference>
<dbReference type="CDD" id="cd11615">
    <property type="entry name" value="SAF_NeuB_like"/>
    <property type="match status" value="1"/>
</dbReference>
<name>A0A7T0BWJ1_9BACT</name>
<dbReference type="SUPFAM" id="SSF51269">
    <property type="entry name" value="AFP III-like domain"/>
    <property type="match status" value="1"/>
</dbReference>
<dbReference type="EC" id="2.5.1.97" evidence="2"/>
<dbReference type="InterPro" id="IPR057736">
    <property type="entry name" value="SAF_PseI/NeuA/NeuB"/>
</dbReference>
<dbReference type="InterPro" id="IPR013132">
    <property type="entry name" value="PseI/NeuA/B-like_N"/>
</dbReference>
<dbReference type="GO" id="GO:0016051">
    <property type="term" value="P:carbohydrate biosynthetic process"/>
    <property type="evidence" value="ECO:0007669"/>
    <property type="project" value="InterPro"/>
</dbReference>
<dbReference type="Gene3D" id="3.20.20.70">
    <property type="entry name" value="Aldolase class I"/>
    <property type="match status" value="1"/>
</dbReference>
<evidence type="ECO:0000313" key="2">
    <source>
        <dbReference type="EMBL" id="QPJ62157.1"/>
    </source>
</evidence>
<dbReference type="InterPro" id="IPR036732">
    <property type="entry name" value="AFP_Neu5c_C_sf"/>
</dbReference>
<dbReference type="Pfam" id="PF08666">
    <property type="entry name" value="SAF"/>
    <property type="match status" value="1"/>
</dbReference>
<evidence type="ECO:0000259" key="1">
    <source>
        <dbReference type="PROSITE" id="PS50844"/>
    </source>
</evidence>
<feature type="domain" description="AFP-like" evidence="1">
    <location>
        <begin position="296"/>
        <end position="353"/>
    </location>
</feature>
<proteinExistence type="predicted"/>
<organism evidence="2 3">
    <name type="scientific">Candidatus Nitronauta litoralis</name>
    <dbReference type="NCBI Taxonomy" id="2705533"/>
    <lineage>
        <taxon>Bacteria</taxon>
        <taxon>Pseudomonadati</taxon>
        <taxon>Nitrospinota/Tectimicrobiota group</taxon>
        <taxon>Nitrospinota</taxon>
        <taxon>Nitrospinia</taxon>
        <taxon>Nitrospinales</taxon>
        <taxon>Nitrospinaceae</taxon>
        <taxon>Candidatus Nitronauta</taxon>
    </lineage>
</organism>
<dbReference type="SMART" id="SM00858">
    <property type="entry name" value="SAF"/>
    <property type="match status" value="1"/>
</dbReference>
<accession>A0A7T0BWJ1</accession>
<evidence type="ECO:0000313" key="3">
    <source>
        <dbReference type="Proteomes" id="UP000594688"/>
    </source>
</evidence>
<dbReference type="PROSITE" id="PS50844">
    <property type="entry name" value="AFP_LIKE"/>
    <property type="match status" value="1"/>
</dbReference>
<dbReference type="SUPFAM" id="SSF51569">
    <property type="entry name" value="Aldolase"/>
    <property type="match status" value="1"/>
</dbReference>
<gene>
    <name evidence="2" type="primary">pseI</name>
    <name evidence="2" type="ORF">G3M70_09855</name>
</gene>
<dbReference type="Proteomes" id="UP000594688">
    <property type="component" value="Chromosome"/>
</dbReference>
<dbReference type="InterPro" id="IPR006190">
    <property type="entry name" value="SAF_AFP_Neu5Ac"/>
</dbReference>
<dbReference type="GO" id="GO:0047444">
    <property type="term" value="F:N-acylneuraminate-9-phosphate synthase activity"/>
    <property type="evidence" value="ECO:0007669"/>
    <property type="project" value="TreeGrafter"/>
</dbReference>
<dbReference type="Pfam" id="PF03102">
    <property type="entry name" value="NeuB"/>
    <property type="match status" value="1"/>
</dbReference>
<dbReference type="AlphaFoldDB" id="A0A7T0BWJ1"/>